<dbReference type="InterPro" id="IPR011989">
    <property type="entry name" value="ARM-like"/>
</dbReference>
<evidence type="ECO:0000256" key="2">
    <source>
        <dbReference type="ARBA" id="ARBA00022907"/>
    </source>
</evidence>
<dbReference type="PANTHER" id="PTHR12771">
    <property type="entry name" value="ENGULFMENT AND CELL MOTILITY"/>
    <property type="match status" value="1"/>
</dbReference>
<dbReference type="GO" id="GO:0048870">
    <property type="term" value="P:cell motility"/>
    <property type="evidence" value="ECO:0007669"/>
    <property type="project" value="TreeGrafter"/>
</dbReference>
<dbReference type="Gene3D" id="2.30.29.30">
    <property type="entry name" value="Pleckstrin-homology domain (PH domain)/Phosphotyrosine-binding domain (PTB)"/>
    <property type="match status" value="1"/>
</dbReference>
<dbReference type="Pfam" id="PF11841">
    <property type="entry name" value="ELMO_ARM"/>
    <property type="match status" value="1"/>
</dbReference>
<dbReference type="InterPro" id="IPR016024">
    <property type="entry name" value="ARM-type_fold"/>
</dbReference>
<dbReference type="InterPro" id="IPR011993">
    <property type="entry name" value="PH-like_dom_sf"/>
</dbReference>
<dbReference type="InParanoid" id="A0A0C2XIM3"/>
<dbReference type="GO" id="GO:0007015">
    <property type="term" value="P:actin filament organization"/>
    <property type="evidence" value="ECO:0007669"/>
    <property type="project" value="TreeGrafter"/>
</dbReference>
<feature type="region of interest" description="Disordered" evidence="5">
    <location>
        <begin position="1"/>
        <end position="30"/>
    </location>
</feature>
<reference evidence="7 8" key="1">
    <citation type="submission" date="2014-04" db="EMBL/GenBank/DDBJ databases">
        <title>Evolutionary Origins and Diversification of the Mycorrhizal Mutualists.</title>
        <authorList>
            <consortium name="DOE Joint Genome Institute"/>
            <consortium name="Mycorrhizal Genomics Consortium"/>
            <person name="Kohler A."/>
            <person name="Kuo A."/>
            <person name="Nagy L.G."/>
            <person name="Floudas D."/>
            <person name="Copeland A."/>
            <person name="Barry K.W."/>
            <person name="Cichocki N."/>
            <person name="Veneault-Fourrey C."/>
            <person name="LaButti K."/>
            <person name="Lindquist E.A."/>
            <person name="Lipzen A."/>
            <person name="Lundell T."/>
            <person name="Morin E."/>
            <person name="Murat C."/>
            <person name="Riley R."/>
            <person name="Ohm R."/>
            <person name="Sun H."/>
            <person name="Tunlid A."/>
            <person name="Henrissat B."/>
            <person name="Grigoriev I.V."/>
            <person name="Hibbett D.S."/>
            <person name="Martin F."/>
        </authorList>
    </citation>
    <scope>NUCLEOTIDE SEQUENCE [LARGE SCALE GENOMIC DNA]</scope>
    <source>
        <strain evidence="7 8">Koide BX008</strain>
    </source>
</reference>
<keyword evidence="3" id="KW-0729">SH3-binding</keyword>
<sequence>MSATSSRTALPASGSNGIQSKSQLVPTNTVSTSEGITVRARIDPTLTVDDVIKQLCLNLKIKEPPSHLALRDDSDDLVTNENLRKKIRAKVHLRLVSSPAREARETAEKLKFVKDKKKTLFSLQRFIREEQFAKEFLNHGGLASLVEVIYSSAGNTLAYALTAMQNLMDLDYGWSELDEEFISTVVKILVSTNLINVCRPATAILKKLVEADPMNLPTASLPSSSRSPPSVPPGSVYRFGFKVVFEQMRKEQGLLETVVGRFGSADTAMVQHSMMLVNSLLSHVTDDDWAEFINELERLNVRKTVVRLMSLHTIEDLTSCILDFQANLVRVFYRKKTTLVFPEEAPEHDAALKYIWSSSKLEENVDSEEQIVKWRKLGFESEDITREFEDVGLLGLECLEKFVQGEPEFSKLVLEQLSRPQERRCPIAKASNEVVELLADHWEIFGLGYTTSTTFLPFLLDFYRVHSLATHFFIRMWAESGAASGDFNRVVALVRSQIKAALRSEHRDWHEVAHDFDEAEYRAVRDRQMKELELEDDLLSKVPVRNLRSRLYKESYEFVRQQRIHCLMQGAWFVNAIPPSTPKEVLRKPKKPWRFMRLDPSQRHLHYVDSATKFQVRSGTEDLPERIEVSLISEIATGTCAPPPGILRDQNDIPAGNILTPSTLSFSLFSIHEGSLADLIAPDSSRWADWTDGLNMLRKDGGHVASTETAGFVNALTEIGLKIKLLDLSGEMVDIPNGLSAGPPPTNTDFFFADFT</sequence>
<dbReference type="HOGENOM" id="CLU_009191_1_0_1"/>
<dbReference type="PANTHER" id="PTHR12771:SF56">
    <property type="entry name" value="CED-12"/>
    <property type="match status" value="1"/>
</dbReference>
<organism evidence="7 8">
    <name type="scientific">Amanita muscaria (strain Koide BX008)</name>
    <dbReference type="NCBI Taxonomy" id="946122"/>
    <lineage>
        <taxon>Eukaryota</taxon>
        <taxon>Fungi</taxon>
        <taxon>Dikarya</taxon>
        <taxon>Basidiomycota</taxon>
        <taxon>Agaricomycotina</taxon>
        <taxon>Agaricomycetes</taxon>
        <taxon>Agaricomycetidae</taxon>
        <taxon>Agaricales</taxon>
        <taxon>Pluteineae</taxon>
        <taxon>Amanitaceae</taxon>
        <taxon>Amanita</taxon>
    </lineage>
</organism>
<comment type="function">
    <text evidence="4">Involved in cytoskeletal rearrangements required for phagocytosis of apoptotic cells and cell motility. Acts in association with DOCK1 and CRK. Was initially proposed to be required in complex with DOCK1 to activate Rac Rho small GTPases. May enhance the guanine nucleotide exchange factor (GEF) activity of DOCK1.</text>
</comment>
<accession>A0A0C2XIM3</accession>
<dbReference type="InterPro" id="IPR050868">
    <property type="entry name" value="ELMO_domain-containing"/>
</dbReference>
<evidence type="ECO:0000256" key="4">
    <source>
        <dbReference type="ARBA" id="ARBA00024863"/>
    </source>
</evidence>
<keyword evidence="2" id="KW-0581">Phagocytosis</keyword>
<dbReference type="Gene3D" id="1.25.10.10">
    <property type="entry name" value="Leucine-rich Repeat Variant"/>
    <property type="match status" value="1"/>
</dbReference>
<evidence type="ECO:0000256" key="1">
    <source>
        <dbReference type="ARBA" id="ARBA00022703"/>
    </source>
</evidence>
<dbReference type="Pfam" id="PF04727">
    <property type="entry name" value="ELMO_CED12"/>
    <property type="match status" value="1"/>
</dbReference>
<keyword evidence="1" id="KW-0053">Apoptosis</keyword>
<dbReference type="GO" id="GO:0017124">
    <property type="term" value="F:SH3 domain binding"/>
    <property type="evidence" value="ECO:0007669"/>
    <property type="project" value="UniProtKB-KW"/>
</dbReference>
<dbReference type="OrthoDB" id="28413at2759"/>
<dbReference type="SUPFAM" id="SSF48371">
    <property type="entry name" value="ARM repeat"/>
    <property type="match status" value="1"/>
</dbReference>
<dbReference type="InterPro" id="IPR001849">
    <property type="entry name" value="PH_domain"/>
</dbReference>
<dbReference type="Proteomes" id="UP000054549">
    <property type="component" value="Unassembled WGS sequence"/>
</dbReference>
<dbReference type="GO" id="GO:0006915">
    <property type="term" value="P:apoptotic process"/>
    <property type="evidence" value="ECO:0007669"/>
    <property type="project" value="UniProtKB-KW"/>
</dbReference>
<dbReference type="EMBL" id="KN818226">
    <property type="protein sequence ID" value="KIL69331.1"/>
    <property type="molecule type" value="Genomic_DNA"/>
</dbReference>
<evidence type="ECO:0000313" key="8">
    <source>
        <dbReference type="Proteomes" id="UP000054549"/>
    </source>
</evidence>
<dbReference type="InterPro" id="IPR006816">
    <property type="entry name" value="ELMO_dom"/>
</dbReference>
<dbReference type="Pfam" id="PF16457">
    <property type="entry name" value="PH_12"/>
    <property type="match status" value="1"/>
</dbReference>
<dbReference type="STRING" id="946122.A0A0C2XIM3"/>
<evidence type="ECO:0000259" key="6">
    <source>
        <dbReference type="PROSITE" id="PS51335"/>
    </source>
</evidence>
<evidence type="ECO:0000256" key="3">
    <source>
        <dbReference type="ARBA" id="ARBA00023036"/>
    </source>
</evidence>
<name>A0A0C2XIM3_AMAMK</name>
<dbReference type="InterPro" id="IPR024574">
    <property type="entry name" value="ELMO_ARM"/>
</dbReference>
<proteinExistence type="predicted"/>
<protein>
    <recommendedName>
        <fullName evidence="6">ELMO domain-containing protein</fullName>
    </recommendedName>
</protein>
<dbReference type="PROSITE" id="PS51335">
    <property type="entry name" value="ELMO"/>
    <property type="match status" value="1"/>
</dbReference>
<dbReference type="GO" id="GO:0005886">
    <property type="term" value="C:plasma membrane"/>
    <property type="evidence" value="ECO:0007669"/>
    <property type="project" value="TreeGrafter"/>
</dbReference>
<gene>
    <name evidence="7" type="ORF">M378DRAFT_7999</name>
</gene>
<evidence type="ECO:0000256" key="5">
    <source>
        <dbReference type="SAM" id="MobiDB-lite"/>
    </source>
</evidence>
<feature type="domain" description="ELMO" evidence="6">
    <location>
        <begin position="347"/>
        <end position="502"/>
    </location>
</feature>
<dbReference type="AlphaFoldDB" id="A0A0C2XIM3"/>
<evidence type="ECO:0000313" key="7">
    <source>
        <dbReference type="EMBL" id="KIL69331.1"/>
    </source>
</evidence>
<keyword evidence="8" id="KW-1185">Reference proteome</keyword>